<dbReference type="PROSITE" id="PS00065">
    <property type="entry name" value="D_2_HYDROXYACID_DH_1"/>
    <property type="match status" value="1"/>
</dbReference>
<accession>A0A1I3ZDL0</accession>
<reference evidence="5 6" key="1">
    <citation type="submission" date="2016-10" db="EMBL/GenBank/DDBJ databases">
        <authorList>
            <person name="de Groot N.N."/>
        </authorList>
    </citation>
    <scope>NUCLEOTIDE SEQUENCE [LARGE SCALE GENOMIC DNA]</scope>
    <source>
        <strain evidence="5 6">DSM 19981</strain>
    </source>
</reference>
<evidence type="ECO:0000259" key="4">
    <source>
        <dbReference type="Pfam" id="PF02826"/>
    </source>
</evidence>
<proteinExistence type="inferred from homology"/>
<organism evidence="5 6">
    <name type="scientific">Falsiroseomonas stagni DSM 19981</name>
    <dbReference type="NCBI Taxonomy" id="1123062"/>
    <lineage>
        <taxon>Bacteria</taxon>
        <taxon>Pseudomonadati</taxon>
        <taxon>Pseudomonadota</taxon>
        <taxon>Alphaproteobacteria</taxon>
        <taxon>Acetobacterales</taxon>
        <taxon>Roseomonadaceae</taxon>
        <taxon>Falsiroseomonas</taxon>
    </lineage>
</organism>
<dbReference type="SUPFAM" id="SSF52283">
    <property type="entry name" value="Formate/glycerate dehydrogenase catalytic domain-like"/>
    <property type="match status" value="1"/>
</dbReference>
<evidence type="ECO:0000313" key="5">
    <source>
        <dbReference type="EMBL" id="SFK41676.1"/>
    </source>
</evidence>
<dbReference type="PANTHER" id="PTHR10996">
    <property type="entry name" value="2-HYDROXYACID DEHYDROGENASE-RELATED"/>
    <property type="match status" value="1"/>
</dbReference>
<comment type="similarity">
    <text evidence="1">Belongs to the D-isomer specific 2-hydroxyacid dehydrogenase family.</text>
</comment>
<evidence type="ECO:0000256" key="1">
    <source>
        <dbReference type="ARBA" id="ARBA00005854"/>
    </source>
</evidence>
<dbReference type="CDD" id="cd12175">
    <property type="entry name" value="2-Hacid_dh_11"/>
    <property type="match status" value="1"/>
</dbReference>
<dbReference type="GO" id="GO:0005829">
    <property type="term" value="C:cytosol"/>
    <property type="evidence" value="ECO:0007669"/>
    <property type="project" value="TreeGrafter"/>
</dbReference>
<evidence type="ECO:0000256" key="3">
    <source>
        <dbReference type="ARBA" id="ARBA00023027"/>
    </source>
</evidence>
<dbReference type="InterPro" id="IPR006140">
    <property type="entry name" value="D-isomer_DH_NAD-bd"/>
</dbReference>
<dbReference type="RefSeq" id="WP_092958433.1">
    <property type="nucleotide sequence ID" value="NZ_FOSQ01000002.1"/>
</dbReference>
<feature type="domain" description="D-isomer specific 2-hydroxyacid dehydrogenase NAD-binding" evidence="4">
    <location>
        <begin position="109"/>
        <end position="287"/>
    </location>
</feature>
<dbReference type="OrthoDB" id="9793626at2"/>
<evidence type="ECO:0000256" key="2">
    <source>
        <dbReference type="ARBA" id="ARBA00023002"/>
    </source>
</evidence>
<dbReference type="GO" id="GO:0051287">
    <property type="term" value="F:NAD binding"/>
    <property type="evidence" value="ECO:0007669"/>
    <property type="project" value="InterPro"/>
</dbReference>
<dbReference type="STRING" id="1123062.SAMN02745775_102386"/>
<dbReference type="PANTHER" id="PTHR10996:SF283">
    <property type="entry name" value="GLYOXYLATE_HYDROXYPYRUVATE REDUCTASE B"/>
    <property type="match status" value="1"/>
</dbReference>
<dbReference type="FunFam" id="3.40.50.720:FF:000203">
    <property type="entry name" value="D-3-phosphoglycerate dehydrogenase (SerA)"/>
    <property type="match status" value="1"/>
</dbReference>
<dbReference type="GO" id="GO:0030267">
    <property type="term" value="F:glyoxylate reductase (NADPH) activity"/>
    <property type="evidence" value="ECO:0007669"/>
    <property type="project" value="TreeGrafter"/>
</dbReference>
<keyword evidence="6" id="KW-1185">Reference proteome</keyword>
<sequence length="322" mass="34661">MTTKIALLQPIAGEMADIIQSLLPEGFSASAVKGRSVEDLKAEVADATYALWWDVPVPAEVLAAGPKLKLVHKWGVGIDNIDLDYCRAHGIKVARTTGSNAAPVADFTIGLMLALARRIVPAHNSTAAGGWAKNEVWKQSIMVSGKTVGIIGLGAIGKGVAKRLQGFDCRVLYYSRTQLPPEQEKALGVEYRTLDALLPEVDILSLNCPLTPETAKMIDARAFAKIKRGALLINVARGGVVVEADLVAALKDGTLRGAAVDVFDQEPPPADHPLLHMDNVIVTPHCASTAYENSRRSIQHWLGNMMRVEKGEPIPEQDRVVD</sequence>
<dbReference type="AlphaFoldDB" id="A0A1I3ZDL0"/>
<dbReference type="SUPFAM" id="SSF51735">
    <property type="entry name" value="NAD(P)-binding Rossmann-fold domains"/>
    <property type="match status" value="1"/>
</dbReference>
<dbReference type="InterPro" id="IPR036291">
    <property type="entry name" value="NAD(P)-bd_dom_sf"/>
</dbReference>
<dbReference type="Pfam" id="PF02826">
    <property type="entry name" value="2-Hacid_dh_C"/>
    <property type="match status" value="1"/>
</dbReference>
<dbReference type="Proteomes" id="UP000199473">
    <property type="component" value="Unassembled WGS sequence"/>
</dbReference>
<evidence type="ECO:0000313" key="6">
    <source>
        <dbReference type="Proteomes" id="UP000199473"/>
    </source>
</evidence>
<keyword evidence="2" id="KW-0560">Oxidoreductase</keyword>
<dbReference type="InterPro" id="IPR050223">
    <property type="entry name" value="D-isomer_2-hydroxyacid_DH"/>
</dbReference>
<dbReference type="Gene3D" id="3.40.50.720">
    <property type="entry name" value="NAD(P)-binding Rossmann-like Domain"/>
    <property type="match status" value="2"/>
</dbReference>
<protein>
    <submittedName>
        <fullName evidence="5">D-3-phosphoglycerate dehydrogenase</fullName>
    </submittedName>
</protein>
<gene>
    <name evidence="5" type="ORF">SAMN02745775_102386</name>
</gene>
<dbReference type="GO" id="GO:0016618">
    <property type="term" value="F:hydroxypyruvate reductase [NAD(P)H] activity"/>
    <property type="evidence" value="ECO:0007669"/>
    <property type="project" value="TreeGrafter"/>
</dbReference>
<dbReference type="EMBL" id="FOSQ01000002">
    <property type="protein sequence ID" value="SFK41676.1"/>
    <property type="molecule type" value="Genomic_DNA"/>
</dbReference>
<keyword evidence="3" id="KW-0520">NAD</keyword>
<name>A0A1I3ZDL0_9PROT</name>
<dbReference type="InterPro" id="IPR029752">
    <property type="entry name" value="D-isomer_DH_CS1"/>
</dbReference>